<reference evidence="7 8" key="1">
    <citation type="submission" date="2021-06" db="EMBL/GenBank/DDBJ databases">
        <authorList>
            <person name="Kallberg Y."/>
            <person name="Tangrot J."/>
            <person name="Rosling A."/>
        </authorList>
    </citation>
    <scope>NUCLEOTIDE SEQUENCE [LARGE SCALE GENOMIC DNA]</scope>
    <source>
        <strain evidence="7 8">120-4 pot B 10/14</strain>
    </source>
</reference>
<proteinExistence type="predicted"/>
<feature type="transmembrane region" description="Helical" evidence="6">
    <location>
        <begin position="432"/>
        <end position="458"/>
    </location>
</feature>
<dbReference type="Pfam" id="PF07690">
    <property type="entry name" value="MFS_1"/>
    <property type="match status" value="1"/>
</dbReference>
<comment type="subcellular location">
    <subcellularLocation>
        <location evidence="1">Endomembrane system</location>
        <topology evidence="1">Multi-pass membrane protein</topology>
    </subcellularLocation>
</comment>
<dbReference type="Gene3D" id="1.20.1250.20">
    <property type="entry name" value="MFS general substrate transporter like domains"/>
    <property type="match status" value="1"/>
</dbReference>
<dbReference type="Gene3D" id="1.20.1720.10">
    <property type="entry name" value="Multidrug resistance protein D"/>
    <property type="match status" value="2"/>
</dbReference>
<feature type="transmembrane region" description="Helical" evidence="6">
    <location>
        <begin position="232"/>
        <end position="255"/>
    </location>
</feature>
<keyword evidence="3 6" id="KW-0812">Transmembrane</keyword>
<feature type="transmembrane region" description="Helical" evidence="6">
    <location>
        <begin position="305"/>
        <end position="326"/>
    </location>
</feature>
<dbReference type="EMBL" id="CAJVQB010001811">
    <property type="protein sequence ID" value="CAG8551331.1"/>
    <property type="molecule type" value="Genomic_DNA"/>
</dbReference>
<feature type="transmembrane region" description="Helical" evidence="6">
    <location>
        <begin position="338"/>
        <end position="357"/>
    </location>
</feature>
<keyword evidence="4 6" id="KW-1133">Transmembrane helix</keyword>
<evidence type="ECO:0000256" key="5">
    <source>
        <dbReference type="ARBA" id="ARBA00023136"/>
    </source>
</evidence>
<feature type="transmembrane region" description="Helical" evidence="6">
    <location>
        <begin position="401"/>
        <end position="420"/>
    </location>
</feature>
<evidence type="ECO:0000256" key="2">
    <source>
        <dbReference type="ARBA" id="ARBA00022448"/>
    </source>
</evidence>
<dbReference type="InterPro" id="IPR011701">
    <property type="entry name" value="MFS"/>
</dbReference>
<name>A0ABN7UDD3_GIGMA</name>
<feature type="transmembrane region" description="Helical" evidence="6">
    <location>
        <begin position="169"/>
        <end position="191"/>
    </location>
</feature>
<comment type="caution">
    <text evidence="7">The sequence shown here is derived from an EMBL/GenBank/DDBJ whole genome shotgun (WGS) entry which is preliminary data.</text>
</comment>
<dbReference type="Proteomes" id="UP000789901">
    <property type="component" value="Unassembled WGS sequence"/>
</dbReference>
<feature type="transmembrane region" description="Helical" evidence="6">
    <location>
        <begin position="84"/>
        <end position="108"/>
    </location>
</feature>
<dbReference type="PANTHER" id="PTHR23501:SF191">
    <property type="entry name" value="VACUOLAR BASIC AMINO ACID TRANSPORTER 4"/>
    <property type="match status" value="1"/>
</dbReference>
<evidence type="ECO:0000313" key="7">
    <source>
        <dbReference type="EMBL" id="CAG8551331.1"/>
    </source>
</evidence>
<evidence type="ECO:0000256" key="4">
    <source>
        <dbReference type="ARBA" id="ARBA00022989"/>
    </source>
</evidence>
<protein>
    <submittedName>
        <fullName evidence="7">38211_t:CDS:1</fullName>
    </submittedName>
</protein>
<evidence type="ECO:0000256" key="3">
    <source>
        <dbReference type="ARBA" id="ARBA00022692"/>
    </source>
</evidence>
<evidence type="ECO:0000256" key="1">
    <source>
        <dbReference type="ARBA" id="ARBA00004127"/>
    </source>
</evidence>
<gene>
    <name evidence="7" type="ORF">GMARGA_LOCUS4572</name>
</gene>
<dbReference type="PANTHER" id="PTHR23501">
    <property type="entry name" value="MAJOR FACILITATOR SUPERFAMILY"/>
    <property type="match status" value="1"/>
</dbReference>
<accession>A0ABN7UDD3</accession>
<organism evidence="7 8">
    <name type="scientific">Gigaspora margarita</name>
    <dbReference type="NCBI Taxonomy" id="4874"/>
    <lineage>
        <taxon>Eukaryota</taxon>
        <taxon>Fungi</taxon>
        <taxon>Fungi incertae sedis</taxon>
        <taxon>Mucoromycota</taxon>
        <taxon>Glomeromycotina</taxon>
        <taxon>Glomeromycetes</taxon>
        <taxon>Diversisporales</taxon>
        <taxon>Gigasporaceae</taxon>
        <taxon>Gigaspora</taxon>
    </lineage>
</organism>
<dbReference type="InterPro" id="IPR036259">
    <property type="entry name" value="MFS_trans_sf"/>
</dbReference>
<feature type="transmembrane region" description="Helical" evidence="6">
    <location>
        <begin position="267"/>
        <end position="285"/>
    </location>
</feature>
<feature type="transmembrane region" description="Helical" evidence="6">
    <location>
        <begin position="369"/>
        <end position="389"/>
    </location>
</feature>
<keyword evidence="5 6" id="KW-0472">Membrane</keyword>
<feature type="transmembrane region" description="Helical" evidence="6">
    <location>
        <begin position="197"/>
        <end position="220"/>
    </location>
</feature>
<feature type="transmembrane region" description="Helical" evidence="6">
    <location>
        <begin position="498"/>
        <end position="520"/>
    </location>
</feature>
<keyword evidence="2" id="KW-0813">Transport</keyword>
<evidence type="ECO:0000256" key="6">
    <source>
        <dbReference type="SAM" id="Phobius"/>
    </source>
</evidence>
<keyword evidence="8" id="KW-1185">Reference proteome</keyword>
<sequence>MNEQKFKDLPQLSFKAANGNVAASRNLMNEQKFKDLPQLSFKAANGNVAEKDHKLKISSDYNVIVEDSETNNDYKPQHMSKIQFLLVFVGLSMTIFLTALDVTIIGTALPTIALEFKALNELAWIETAYLLVQTVAQPIYGELSNIFGRVSVIMQVFKSQFPVKERGKYQGIIGGCYGIASVVGPLVGGVFTDNITWRWAFLINLPLGAIAFISVNYLLHLPSPTGSFGSKLLRIDWLGAFAFVSATILLLLPLYWAGTKYKWSDPIIIALLCLGSIGYIIFFLIEAKFAKEPIAPFYLFKNPKVAACFGLSFFHGMAFISMLLFMPLYFQVVKSESATISGLELIPLMMGIVFTDIFSGQLVSRTAFFSYGIICTFGSILMIIGSGLISTFSENTNESQIIGYSIIFGLGVGLIIQNTVLAGQGIAQDKDIAAVTSLIVFFRSIGPLFGLAILGTVFNNVFNSNLPLQHQGSLYSTSFVKGQMPESLIHNFALSLDILYGVTIIFAGLSLISSLPLITVKPQR</sequence>
<evidence type="ECO:0000313" key="8">
    <source>
        <dbReference type="Proteomes" id="UP000789901"/>
    </source>
</evidence>
<dbReference type="SUPFAM" id="SSF103473">
    <property type="entry name" value="MFS general substrate transporter"/>
    <property type="match status" value="1"/>
</dbReference>